<dbReference type="InterPro" id="IPR009006">
    <property type="entry name" value="Ala_racemase/Decarboxylase_C"/>
</dbReference>
<dbReference type="PANTHER" id="PTHR11482">
    <property type="entry name" value="ARGININE/DIAMINOPIMELATE/ORNITHINE DECARBOXYLASE"/>
    <property type="match status" value="1"/>
</dbReference>
<evidence type="ECO:0000256" key="9">
    <source>
        <dbReference type="RuleBase" id="RU003737"/>
    </source>
</evidence>
<evidence type="ECO:0000256" key="3">
    <source>
        <dbReference type="ARBA" id="ARBA00022898"/>
    </source>
</evidence>
<evidence type="ECO:0000259" key="10">
    <source>
        <dbReference type="Pfam" id="PF00278"/>
    </source>
</evidence>
<dbReference type="InterPro" id="IPR022643">
    <property type="entry name" value="De-COase2_C"/>
</dbReference>
<organism evidence="12 13">
    <name type="scientific">Paratrimastix pyriformis</name>
    <dbReference type="NCBI Taxonomy" id="342808"/>
    <lineage>
        <taxon>Eukaryota</taxon>
        <taxon>Metamonada</taxon>
        <taxon>Preaxostyla</taxon>
        <taxon>Paratrimastigidae</taxon>
        <taxon>Paratrimastix</taxon>
    </lineage>
</organism>
<dbReference type="Pfam" id="PF02784">
    <property type="entry name" value="Orn_Arg_deC_N"/>
    <property type="match status" value="1"/>
</dbReference>
<evidence type="ECO:0000256" key="1">
    <source>
        <dbReference type="ARBA" id="ARBA00001933"/>
    </source>
</evidence>
<dbReference type="EC" id="4.1.1.17" evidence="6"/>
<evidence type="ECO:0000256" key="7">
    <source>
        <dbReference type="ARBA" id="ARBA00046672"/>
    </source>
</evidence>
<dbReference type="Proteomes" id="UP001141327">
    <property type="component" value="Unassembled WGS sequence"/>
</dbReference>
<dbReference type="Gene3D" id="3.20.20.10">
    <property type="entry name" value="Alanine racemase"/>
    <property type="match status" value="1"/>
</dbReference>
<sequence>MQRPAEVFATLRKRGHELFQSGLTSAATLKNLLAQRPLRSSFAVCNLSTVVKRFQYWKEEMPIVHPHYAIKSNPDPLILRTLALLGAGFDCASPGEIADVLAADVDPARIIYANPVKSHTAIQFALDRNVTTFTFDCAVELEKLLSHPHPNMRLVLRIAPSATMNPWELGFKFGAPAADIQALIDICRDRKAPLVGLSFHVGSYCMTTAAFGTAVDLARHWTEYAAQQGIVFDLIDIGGGFPGVDTTDEVVNAPHSPQLTRHLPTVTETVAPAAQGAAAAAAPEDQSKRPSLRLIASALRPLLADWQKAMPHIRFISEPGRPVAPVVPIVPNPSLPDFDPLHPRDPPAMSPFEPMSDAKPATPVTDQTPMEPEDPRCHTVRYYIGDGVYGTIFGPTCDSLDCILRSTACPLAEEGDWFYSTFFGAYTAAGVTHFNGINPQVIYVIDPIHEPTTEK</sequence>
<dbReference type="InterPro" id="IPR022644">
    <property type="entry name" value="De-COase2_N"/>
</dbReference>
<evidence type="ECO:0000259" key="11">
    <source>
        <dbReference type="Pfam" id="PF02784"/>
    </source>
</evidence>
<dbReference type="InterPro" id="IPR029066">
    <property type="entry name" value="PLP-binding_barrel"/>
</dbReference>
<name>A0ABQ8UN30_9EUKA</name>
<evidence type="ECO:0000256" key="8">
    <source>
        <dbReference type="ARBA" id="ARBA00049127"/>
    </source>
</evidence>
<dbReference type="SUPFAM" id="SSF50621">
    <property type="entry name" value="Alanine racemase C-terminal domain-like"/>
    <property type="match status" value="1"/>
</dbReference>
<dbReference type="InterPro" id="IPR000183">
    <property type="entry name" value="Orn/DAP/Arg_de-COase"/>
</dbReference>
<dbReference type="Gene3D" id="2.40.37.10">
    <property type="entry name" value="Lyase, Ornithine Decarboxylase, Chain A, domain 1"/>
    <property type="match status" value="1"/>
</dbReference>
<evidence type="ECO:0000313" key="12">
    <source>
        <dbReference type="EMBL" id="KAJ4460571.1"/>
    </source>
</evidence>
<dbReference type="SUPFAM" id="SSF51419">
    <property type="entry name" value="PLP-binding barrel"/>
    <property type="match status" value="1"/>
</dbReference>
<keyword evidence="13" id="KW-1185">Reference proteome</keyword>
<evidence type="ECO:0000256" key="6">
    <source>
        <dbReference type="ARBA" id="ARBA00034138"/>
    </source>
</evidence>
<evidence type="ECO:0000256" key="4">
    <source>
        <dbReference type="ARBA" id="ARBA00023239"/>
    </source>
</evidence>
<dbReference type="PRINTS" id="PR01179">
    <property type="entry name" value="ODADCRBXLASE"/>
</dbReference>
<feature type="domain" description="Orn/DAP/Arg decarboxylase 2 N-terminal" evidence="11">
    <location>
        <begin position="48"/>
        <end position="321"/>
    </location>
</feature>
<evidence type="ECO:0000256" key="5">
    <source>
        <dbReference type="ARBA" id="ARBA00034115"/>
    </source>
</evidence>
<comment type="catalytic activity">
    <reaction evidence="8">
        <text>L-ornithine + H(+) = putrescine + CO2</text>
        <dbReference type="Rhea" id="RHEA:22964"/>
        <dbReference type="ChEBI" id="CHEBI:15378"/>
        <dbReference type="ChEBI" id="CHEBI:16526"/>
        <dbReference type="ChEBI" id="CHEBI:46911"/>
        <dbReference type="ChEBI" id="CHEBI:326268"/>
        <dbReference type="EC" id="4.1.1.17"/>
    </reaction>
</comment>
<protein>
    <recommendedName>
        <fullName evidence="6">ornithine decarboxylase</fullName>
        <ecNumber evidence="6">4.1.1.17</ecNumber>
    </recommendedName>
</protein>
<dbReference type="EMBL" id="JAPMOS010000012">
    <property type="protein sequence ID" value="KAJ4460571.1"/>
    <property type="molecule type" value="Genomic_DNA"/>
</dbReference>
<dbReference type="PRINTS" id="PR01182">
    <property type="entry name" value="ORNDCRBXLASE"/>
</dbReference>
<dbReference type="InterPro" id="IPR002433">
    <property type="entry name" value="Orn_de-COase"/>
</dbReference>
<dbReference type="Pfam" id="PF00278">
    <property type="entry name" value="Orn_DAP_Arg_deC"/>
    <property type="match status" value="1"/>
</dbReference>
<comment type="cofactor">
    <cofactor evidence="1">
        <name>pyridoxal 5'-phosphate</name>
        <dbReference type="ChEBI" id="CHEBI:597326"/>
    </cofactor>
</comment>
<comment type="caution">
    <text evidence="12">The sequence shown here is derived from an EMBL/GenBank/DDBJ whole genome shotgun (WGS) entry which is preliminary data.</text>
</comment>
<dbReference type="InterPro" id="IPR022653">
    <property type="entry name" value="De-COase2_pyr-phos_BS"/>
</dbReference>
<evidence type="ECO:0000256" key="2">
    <source>
        <dbReference type="ARBA" id="ARBA00008872"/>
    </source>
</evidence>
<keyword evidence="3" id="KW-0663">Pyridoxal phosphate</keyword>
<proteinExistence type="inferred from homology"/>
<comment type="pathway">
    <text evidence="5">Amine and polyamine biosynthesis; putrescine biosynthesis via L-ornithine pathway; putrescine from L-ornithine: step 1/1.</text>
</comment>
<evidence type="ECO:0000313" key="13">
    <source>
        <dbReference type="Proteomes" id="UP001141327"/>
    </source>
</evidence>
<comment type="subunit">
    <text evidence="7">Homodimer. Only the dimer is catalytically active, as the active sites are constructed of residues from both monomers.</text>
</comment>
<dbReference type="PANTHER" id="PTHR11482:SF6">
    <property type="entry name" value="ORNITHINE DECARBOXYLASE 1-RELATED"/>
    <property type="match status" value="1"/>
</dbReference>
<comment type="similarity">
    <text evidence="2 9">Belongs to the Orn/Lys/Arg decarboxylase class-II family.</text>
</comment>
<dbReference type="PROSITE" id="PS00878">
    <property type="entry name" value="ODR_DC_2_1"/>
    <property type="match status" value="1"/>
</dbReference>
<feature type="domain" description="Orn/DAP/Arg decarboxylase 2 C-terminal" evidence="10">
    <location>
        <begin position="390"/>
        <end position="420"/>
    </location>
</feature>
<gene>
    <name evidence="12" type="ORF">PAPYR_3205</name>
</gene>
<keyword evidence="4" id="KW-0456">Lyase</keyword>
<accession>A0ABQ8UN30</accession>
<reference evidence="12" key="1">
    <citation type="journal article" date="2022" name="bioRxiv">
        <title>Genomics of Preaxostyla Flagellates Illuminates Evolutionary Transitions and the Path Towards Mitochondrial Loss.</title>
        <authorList>
            <person name="Novak L.V.F."/>
            <person name="Treitli S.C."/>
            <person name="Pyrih J."/>
            <person name="Halakuc P."/>
            <person name="Pipaliya S.V."/>
            <person name="Vacek V."/>
            <person name="Brzon O."/>
            <person name="Soukal P."/>
            <person name="Eme L."/>
            <person name="Dacks J.B."/>
            <person name="Karnkowska A."/>
            <person name="Elias M."/>
            <person name="Hampl V."/>
        </authorList>
    </citation>
    <scope>NUCLEOTIDE SEQUENCE</scope>
    <source>
        <strain evidence="12">RCP-MX</strain>
    </source>
</reference>